<sequence>MEIDNADAWARRETAFEGVKGWLVGAAEKEQGTFKLDIRCGFFMYRGSGLLGNSEVFMDRQRCADNLPDGGSSGFKVHG</sequence>
<accession>A0A645F560</accession>
<organism evidence="1">
    <name type="scientific">bioreactor metagenome</name>
    <dbReference type="NCBI Taxonomy" id="1076179"/>
    <lineage>
        <taxon>unclassified sequences</taxon>
        <taxon>metagenomes</taxon>
        <taxon>ecological metagenomes</taxon>
    </lineage>
</organism>
<name>A0A645F560_9ZZZZ</name>
<proteinExistence type="predicted"/>
<reference evidence="1" key="1">
    <citation type="submission" date="2019-08" db="EMBL/GenBank/DDBJ databases">
        <authorList>
            <person name="Kucharzyk K."/>
            <person name="Murdoch R.W."/>
            <person name="Higgins S."/>
            <person name="Loffler F."/>
        </authorList>
    </citation>
    <scope>NUCLEOTIDE SEQUENCE</scope>
</reference>
<dbReference type="AlphaFoldDB" id="A0A645F560"/>
<protein>
    <submittedName>
        <fullName evidence="1">Uncharacterized protein</fullName>
    </submittedName>
</protein>
<dbReference type="EMBL" id="VSSQ01055428">
    <property type="protein sequence ID" value="MPN09327.1"/>
    <property type="molecule type" value="Genomic_DNA"/>
</dbReference>
<evidence type="ECO:0000313" key="1">
    <source>
        <dbReference type="EMBL" id="MPN09327.1"/>
    </source>
</evidence>
<gene>
    <name evidence="1" type="ORF">SDC9_156616</name>
</gene>
<comment type="caution">
    <text evidence="1">The sequence shown here is derived from an EMBL/GenBank/DDBJ whole genome shotgun (WGS) entry which is preliminary data.</text>
</comment>